<gene>
    <name evidence="1" type="ORF">MJO28_014416</name>
</gene>
<evidence type="ECO:0000313" key="2">
    <source>
        <dbReference type="Proteomes" id="UP001060170"/>
    </source>
</evidence>
<evidence type="ECO:0000313" key="1">
    <source>
        <dbReference type="EMBL" id="KAI7938837.1"/>
    </source>
</evidence>
<name>A0ACC0DTV5_9BASI</name>
<reference evidence="1 2" key="3">
    <citation type="journal article" date="2022" name="Microbiol. Spectr.">
        <title>Folding features and dynamics of 3D genome architecture in plant fungal pathogens.</title>
        <authorList>
            <person name="Xia C."/>
        </authorList>
    </citation>
    <scope>NUCLEOTIDE SEQUENCE [LARGE SCALE GENOMIC DNA]</scope>
    <source>
        <strain evidence="1 2">93-210</strain>
    </source>
</reference>
<dbReference type="Proteomes" id="UP001060170">
    <property type="component" value="Chromosome 15"/>
</dbReference>
<dbReference type="EMBL" id="CM045879">
    <property type="protein sequence ID" value="KAI7938837.1"/>
    <property type="molecule type" value="Genomic_DNA"/>
</dbReference>
<sequence>MSHPQYLSSHAFPTLSFFYLAQSLCLLLVIKSGHCSLSGASLQIIMPNVKLQLVLIAIVIGLVTAKQSKDENNDSFGCEHQTVRSQKATIPFCGQPLFEDPKEPHRATSFIFRPAKSDDHSPNHFKCLGPEPLRKYCCLPNRIKDPSVVTVFASRNTPKKKASCALPGQRGSGVQLPGQPSHATAHQSLLRTVMQLPQFLLVASAIPITFIFAKEHKSQSEDSFDCKHQMVKDREASVAFCGNPIFGNPKHPKSPTSFDRFAPANPAGRSPILYYSCIGNEPIYKYCCLPGTIPEHSVTKPSIQEVDNSCVRYKTDQDEPSTQNSF</sequence>
<reference evidence="2" key="1">
    <citation type="journal article" date="2018" name="BMC Genomics">
        <title>Genomic insights into host adaptation between the wheat stripe rust pathogen (Puccinia striiformis f. sp. tritici) and the barley stripe rust pathogen (Puccinia striiformis f. sp. hordei).</title>
        <authorList>
            <person name="Xia C."/>
            <person name="Wang M."/>
            <person name="Yin C."/>
            <person name="Cornejo O.E."/>
            <person name="Hulbert S.H."/>
            <person name="Chen X."/>
        </authorList>
    </citation>
    <scope>NUCLEOTIDE SEQUENCE [LARGE SCALE GENOMIC DNA]</scope>
    <source>
        <strain evidence="2">93-210</strain>
    </source>
</reference>
<reference evidence="2" key="2">
    <citation type="journal article" date="2018" name="Mol. Plant Microbe Interact.">
        <title>Genome sequence resources for the wheat stripe rust pathogen (Puccinia striiformis f. sp. tritici) and the barley stripe rust pathogen (Puccinia striiformis f. sp. hordei).</title>
        <authorList>
            <person name="Xia C."/>
            <person name="Wang M."/>
            <person name="Yin C."/>
            <person name="Cornejo O.E."/>
            <person name="Hulbert S.H."/>
            <person name="Chen X."/>
        </authorList>
    </citation>
    <scope>NUCLEOTIDE SEQUENCE [LARGE SCALE GENOMIC DNA]</scope>
    <source>
        <strain evidence="2">93-210</strain>
    </source>
</reference>
<keyword evidence="2" id="KW-1185">Reference proteome</keyword>
<accession>A0ACC0DTV5</accession>
<organism evidence="1 2">
    <name type="scientific">Puccinia striiformis f. sp. tritici</name>
    <dbReference type="NCBI Taxonomy" id="168172"/>
    <lineage>
        <taxon>Eukaryota</taxon>
        <taxon>Fungi</taxon>
        <taxon>Dikarya</taxon>
        <taxon>Basidiomycota</taxon>
        <taxon>Pucciniomycotina</taxon>
        <taxon>Pucciniomycetes</taxon>
        <taxon>Pucciniales</taxon>
        <taxon>Pucciniaceae</taxon>
        <taxon>Puccinia</taxon>
    </lineage>
</organism>
<comment type="caution">
    <text evidence="1">The sequence shown here is derived from an EMBL/GenBank/DDBJ whole genome shotgun (WGS) entry which is preliminary data.</text>
</comment>
<protein>
    <submittedName>
        <fullName evidence="1">Uncharacterized protein</fullName>
    </submittedName>
</protein>
<proteinExistence type="predicted"/>